<feature type="transmembrane region" description="Helical" evidence="1">
    <location>
        <begin position="37"/>
        <end position="55"/>
    </location>
</feature>
<evidence type="ECO:0000313" key="2">
    <source>
        <dbReference type="EMBL" id="MFC5827805.1"/>
    </source>
</evidence>
<dbReference type="RefSeq" id="WP_379517306.1">
    <property type="nucleotide sequence ID" value="NZ_JBHSPA010000031.1"/>
</dbReference>
<keyword evidence="1" id="KW-0812">Transmembrane</keyword>
<sequence>MALDMTATSGLTPALELGMQELESMDAPGFWSGFKRGIVVTVGTLVFASAIASAAT</sequence>
<name>A0ABW1CSB7_9ACTN</name>
<keyword evidence="1" id="KW-1133">Transmembrane helix</keyword>
<comment type="caution">
    <text evidence="2">The sequence shown here is derived from an EMBL/GenBank/DDBJ whole genome shotgun (WGS) entry which is preliminary data.</text>
</comment>
<proteinExistence type="predicted"/>
<evidence type="ECO:0000313" key="3">
    <source>
        <dbReference type="Proteomes" id="UP001596058"/>
    </source>
</evidence>
<reference evidence="3" key="1">
    <citation type="journal article" date="2019" name="Int. J. Syst. Evol. Microbiol.">
        <title>The Global Catalogue of Microorganisms (GCM) 10K type strain sequencing project: providing services to taxonomists for standard genome sequencing and annotation.</title>
        <authorList>
            <consortium name="The Broad Institute Genomics Platform"/>
            <consortium name="The Broad Institute Genome Sequencing Center for Infectious Disease"/>
            <person name="Wu L."/>
            <person name="Ma J."/>
        </authorList>
    </citation>
    <scope>NUCLEOTIDE SEQUENCE [LARGE SCALE GENOMIC DNA]</scope>
    <source>
        <strain evidence="3">CCUG 53903</strain>
    </source>
</reference>
<dbReference type="NCBIfam" id="NF041808">
    <property type="entry name" value="daptide_123"/>
    <property type="match status" value="1"/>
</dbReference>
<protein>
    <submittedName>
        <fullName evidence="2">Daptide-type RiPP</fullName>
    </submittedName>
</protein>
<evidence type="ECO:0000256" key="1">
    <source>
        <dbReference type="SAM" id="Phobius"/>
    </source>
</evidence>
<dbReference type="EMBL" id="JBHSPA010000031">
    <property type="protein sequence ID" value="MFC5827805.1"/>
    <property type="molecule type" value="Genomic_DNA"/>
</dbReference>
<accession>A0ABW1CSB7</accession>
<organism evidence="2 3">
    <name type="scientific">Nonomuraea insulae</name>
    <dbReference type="NCBI Taxonomy" id="1616787"/>
    <lineage>
        <taxon>Bacteria</taxon>
        <taxon>Bacillati</taxon>
        <taxon>Actinomycetota</taxon>
        <taxon>Actinomycetes</taxon>
        <taxon>Streptosporangiales</taxon>
        <taxon>Streptosporangiaceae</taxon>
        <taxon>Nonomuraea</taxon>
    </lineage>
</organism>
<keyword evidence="3" id="KW-1185">Reference proteome</keyword>
<dbReference type="Proteomes" id="UP001596058">
    <property type="component" value="Unassembled WGS sequence"/>
</dbReference>
<gene>
    <name evidence="2" type="ORF">ACFPZ3_28425</name>
</gene>
<keyword evidence="1" id="KW-0472">Membrane</keyword>